<dbReference type="Proteomes" id="UP000243797">
    <property type="component" value="Unassembled WGS sequence"/>
</dbReference>
<organism evidence="1 2">
    <name type="scientific">Sphaceloma murrayae</name>
    <dbReference type="NCBI Taxonomy" id="2082308"/>
    <lineage>
        <taxon>Eukaryota</taxon>
        <taxon>Fungi</taxon>
        <taxon>Dikarya</taxon>
        <taxon>Ascomycota</taxon>
        <taxon>Pezizomycotina</taxon>
        <taxon>Dothideomycetes</taxon>
        <taxon>Dothideomycetidae</taxon>
        <taxon>Myriangiales</taxon>
        <taxon>Elsinoaceae</taxon>
        <taxon>Sphaceloma</taxon>
    </lineage>
</organism>
<name>A0A2K1R154_9PEZI</name>
<dbReference type="InterPro" id="IPR001130">
    <property type="entry name" value="TatD-like"/>
</dbReference>
<proteinExistence type="predicted"/>
<accession>A0A2K1R154</accession>
<dbReference type="GO" id="GO:0016788">
    <property type="term" value="F:hydrolase activity, acting on ester bonds"/>
    <property type="evidence" value="ECO:0007669"/>
    <property type="project" value="InterPro"/>
</dbReference>
<sequence>MNTDGGTKFPWDFGVYDAHCHPTDTMAAMPAIPSMKARVLTVMSTRAQDQDLVATAAQGHPGLDFQQCDSTEGKESACKFLPSFGWHPWFSYQLYDETMYDGATSLSEEQKSQHYKSVMTPVPEDENFIKALPDPVSLCQFIDETRERLIANPLALVGEIGFDKAFRIPIPWAEPGSNCKDAGLTPGGREGRRLSPHRVAVDHQKLVLTRQLNLAGELGRAVSVHGVGSPGVFHSTVSATWKGHEKPNMSNRQKRAQMADNRTKIDDLALKVEEGKLDEHVRYHPKPFPPRICLHSYSGGPPFTRQWLDKTIPADVFFSFSMVVNFEGPRPDESVETVKKIPDDRILVESDLHVAGEEMDMYLEKGVRKICEIKGWGLEEGVKILGRNWKRFVFGQDPGV</sequence>
<dbReference type="OrthoDB" id="413993at2759"/>
<protein>
    <submittedName>
        <fullName evidence="1">Cut9-interacting protein scn1</fullName>
    </submittedName>
</protein>
<keyword evidence="2" id="KW-1185">Reference proteome</keyword>
<dbReference type="InterPro" id="IPR053044">
    <property type="entry name" value="Metallo-hydrolase/TatD-type"/>
</dbReference>
<dbReference type="Gene3D" id="3.20.20.140">
    <property type="entry name" value="Metal-dependent hydrolases"/>
    <property type="match status" value="1"/>
</dbReference>
<dbReference type="EMBL" id="NKHZ01000015">
    <property type="protein sequence ID" value="PNS21016.1"/>
    <property type="molecule type" value="Genomic_DNA"/>
</dbReference>
<dbReference type="SUPFAM" id="SSF51556">
    <property type="entry name" value="Metallo-dependent hydrolases"/>
    <property type="match status" value="1"/>
</dbReference>
<dbReference type="InParanoid" id="A0A2K1R154"/>
<dbReference type="FunCoup" id="A0A2K1R154">
    <property type="interactions" value="45"/>
</dbReference>
<dbReference type="AlphaFoldDB" id="A0A2K1R154"/>
<dbReference type="PANTHER" id="PTHR47345">
    <property type="entry name" value="CUT9-INTERACTING PROTEIN SCN1"/>
    <property type="match status" value="1"/>
</dbReference>
<gene>
    <name evidence="1" type="ORF">CAC42_3353</name>
</gene>
<evidence type="ECO:0000313" key="2">
    <source>
        <dbReference type="Proteomes" id="UP000243797"/>
    </source>
</evidence>
<dbReference type="PANTHER" id="PTHR47345:SF1">
    <property type="entry name" value="CUT9-INTERACTING PROTEIN SCN1"/>
    <property type="match status" value="1"/>
</dbReference>
<reference evidence="1 2" key="1">
    <citation type="submission" date="2017-06" db="EMBL/GenBank/DDBJ databases">
        <title>Draft genome sequence of a variant of Elsinoe murrayae.</title>
        <authorList>
            <person name="Cheng Q."/>
        </authorList>
    </citation>
    <scope>NUCLEOTIDE SEQUENCE [LARGE SCALE GENOMIC DNA]</scope>
    <source>
        <strain evidence="1 2">CQ-2017a</strain>
    </source>
</reference>
<dbReference type="InterPro" id="IPR032466">
    <property type="entry name" value="Metal_Hydrolase"/>
</dbReference>
<comment type="caution">
    <text evidence="1">The sequence shown here is derived from an EMBL/GenBank/DDBJ whole genome shotgun (WGS) entry which is preliminary data.</text>
</comment>
<dbReference type="Pfam" id="PF01026">
    <property type="entry name" value="TatD_DNase"/>
    <property type="match status" value="1"/>
</dbReference>
<evidence type="ECO:0000313" key="1">
    <source>
        <dbReference type="EMBL" id="PNS21016.1"/>
    </source>
</evidence>